<proteinExistence type="predicted"/>
<dbReference type="OrthoDB" id="571691at2"/>
<organism evidence="1 2">
    <name type="scientific">Gloeomargarita lithophora Alchichica-D10</name>
    <dbReference type="NCBI Taxonomy" id="1188229"/>
    <lineage>
        <taxon>Bacteria</taxon>
        <taxon>Bacillati</taxon>
        <taxon>Cyanobacteriota</taxon>
        <taxon>Cyanophyceae</taxon>
        <taxon>Gloeomargaritales</taxon>
        <taxon>Gloeomargaritaceae</taxon>
        <taxon>Gloeomargarita</taxon>
    </lineage>
</organism>
<keyword evidence="2" id="KW-1185">Reference proteome</keyword>
<dbReference type="EMBL" id="CP017675">
    <property type="protein sequence ID" value="APB33758.1"/>
    <property type="molecule type" value="Genomic_DNA"/>
</dbReference>
<dbReference type="Pfam" id="PF12527">
    <property type="entry name" value="DUF3727"/>
    <property type="match status" value="1"/>
</dbReference>
<reference evidence="1 2" key="1">
    <citation type="submission" date="2016-10" db="EMBL/GenBank/DDBJ databases">
        <title>Description of Gloeomargarita lithophora gen. nov., sp. nov., a thylakoid-bearing basal-branching cyanobacterium with intracellular carbonates, and proposal for Gloeomargaritales ord. nov.</title>
        <authorList>
            <person name="Moreira D."/>
            <person name="Tavera R."/>
            <person name="Benzerara K."/>
            <person name="Skouri-Panet F."/>
            <person name="Couradeau E."/>
            <person name="Gerard E."/>
            <person name="Loussert C."/>
            <person name="Novelo E."/>
            <person name="Zivanovic Y."/>
            <person name="Lopez-Garcia P."/>
        </authorList>
    </citation>
    <scope>NUCLEOTIDE SEQUENCE [LARGE SCALE GENOMIC DNA]</scope>
    <source>
        <strain evidence="1 2">D10</strain>
    </source>
</reference>
<dbReference type="STRING" id="1188229.GlitD10_1437"/>
<gene>
    <name evidence="1" type="ORF">GlitD10_1437</name>
</gene>
<protein>
    <recommendedName>
        <fullName evidence="3">DUF3727 domain-containing protein</fullName>
    </recommendedName>
</protein>
<dbReference type="AlphaFoldDB" id="A0A1J0ACU3"/>
<dbReference type="PANTHER" id="PTHR36061:SF3">
    <property type="entry name" value="OS04G0692200 PROTEIN"/>
    <property type="match status" value="1"/>
</dbReference>
<dbReference type="KEGG" id="glt:GlitD10_1437"/>
<evidence type="ECO:0008006" key="3">
    <source>
        <dbReference type="Google" id="ProtNLM"/>
    </source>
</evidence>
<name>A0A1J0ACU3_9CYAN</name>
<accession>A0A1J0ACU3</accession>
<evidence type="ECO:0000313" key="1">
    <source>
        <dbReference type="EMBL" id="APB33758.1"/>
    </source>
</evidence>
<dbReference type="RefSeq" id="WP_071454298.1">
    <property type="nucleotide sequence ID" value="NZ_CP017675.1"/>
</dbReference>
<evidence type="ECO:0000313" key="2">
    <source>
        <dbReference type="Proteomes" id="UP000180235"/>
    </source>
</evidence>
<dbReference type="Proteomes" id="UP000180235">
    <property type="component" value="Chromosome"/>
</dbReference>
<dbReference type="InterPro" id="IPR022203">
    <property type="entry name" value="DUF3727"/>
</dbReference>
<dbReference type="PANTHER" id="PTHR36061">
    <property type="match status" value="1"/>
</dbReference>
<sequence>MGRNSQQNFDLPAQVVLVDDRGRSLACYVDRTLEVDERPYLLLLPVDVPVEMFAWNEAEDTLLDLEEDEMATILPIARDILAEQNLTLLDTALTLTAQGELPDDQETLFLDYEAQEGEVESEEFQELGVFYHEGRRYGVYTPLDPLLFFARLNSQGQPEPLSAEEMERIGPRLEAELLSDLD</sequence>